<name>A0A6J8BHT1_MYTCO</name>
<feature type="compositionally biased region" description="Low complexity" evidence="1">
    <location>
        <begin position="75"/>
        <end position="88"/>
    </location>
</feature>
<feature type="compositionally biased region" description="Polar residues" evidence="1">
    <location>
        <begin position="105"/>
        <end position="114"/>
    </location>
</feature>
<evidence type="ECO:0000313" key="3">
    <source>
        <dbReference type="Proteomes" id="UP000507470"/>
    </source>
</evidence>
<dbReference type="AlphaFoldDB" id="A0A6J8BHT1"/>
<evidence type="ECO:0000256" key="1">
    <source>
        <dbReference type="SAM" id="MobiDB-lite"/>
    </source>
</evidence>
<organism evidence="2 3">
    <name type="scientific">Mytilus coruscus</name>
    <name type="common">Sea mussel</name>
    <dbReference type="NCBI Taxonomy" id="42192"/>
    <lineage>
        <taxon>Eukaryota</taxon>
        <taxon>Metazoa</taxon>
        <taxon>Spiralia</taxon>
        <taxon>Lophotrochozoa</taxon>
        <taxon>Mollusca</taxon>
        <taxon>Bivalvia</taxon>
        <taxon>Autobranchia</taxon>
        <taxon>Pteriomorphia</taxon>
        <taxon>Mytilida</taxon>
        <taxon>Mytiloidea</taxon>
        <taxon>Mytilidae</taxon>
        <taxon>Mytilinae</taxon>
        <taxon>Mytilus</taxon>
    </lineage>
</organism>
<dbReference type="OrthoDB" id="10051515at2759"/>
<proteinExistence type="predicted"/>
<reference evidence="2 3" key="1">
    <citation type="submission" date="2020-06" db="EMBL/GenBank/DDBJ databases">
        <authorList>
            <person name="Li R."/>
            <person name="Bekaert M."/>
        </authorList>
    </citation>
    <scope>NUCLEOTIDE SEQUENCE [LARGE SCALE GENOMIC DNA]</scope>
    <source>
        <strain evidence="3">wild</strain>
    </source>
</reference>
<keyword evidence="3" id="KW-1185">Reference proteome</keyword>
<accession>A0A6J8BHT1</accession>
<evidence type="ECO:0000313" key="2">
    <source>
        <dbReference type="EMBL" id="CAC5383528.1"/>
    </source>
</evidence>
<protein>
    <submittedName>
        <fullName evidence="2">Uncharacterized protein</fullName>
    </submittedName>
</protein>
<dbReference type="EMBL" id="CACVKT020003402">
    <property type="protein sequence ID" value="CAC5383528.1"/>
    <property type="molecule type" value="Genomic_DNA"/>
</dbReference>
<sequence>MALQHVDQIHLNMHQYLQGIKRHRRRQRIRLCQQPWVSRRKQFGLYDQLLVELRQEDQSSFMNIMKYARRDIQNSPLNNGSFPFSSSSDSEDMHYSSQSDEDSISWASGPTTRLRTPHQRNLIPGAWSQGPNLQDTQNVTASNIDRKKGKMQKNLIKHWINSPAGSVVWQDRMK</sequence>
<dbReference type="Proteomes" id="UP000507470">
    <property type="component" value="Unassembled WGS sequence"/>
</dbReference>
<gene>
    <name evidence="2" type="ORF">MCOR_19262</name>
</gene>
<feature type="region of interest" description="Disordered" evidence="1">
    <location>
        <begin position="75"/>
        <end position="136"/>
    </location>
</feature>